<proteinExistence type="inferred from homology"/>
<evidence type="ECO:0000256" key="5">
    <source>
        <dbReference type="RuleBase" id="RU003860"/>
    </source>
</evidence>
<dbReference type="InterPro" id="IPR050961">
    <property type="entry name" value="BolA/IbaG_stress_morph_reg"/>
</dbReference>
<evidence type="ECO:0000256" key="1">
    <source>
        <dbReference type="ARBA" id="ARBA00005578"/>
    </source>
</evidence>
<dbReference type="PANTHER" id="PTHR46229">
    <property type="entry name" value="BOLA TRANSCRIPTION REGULATOR"/>
    <property type="match status" value="1"/>
</dbReference>
<comment type="similarity">
    <text evidence="1 5">Belongs to the BolA/IbaG family.</text>
</comment>
<comment type="caution">
    <text evidence="6">The sequence shown here is derived from an EMBL/GenBank/DDBJ whole genome shotgun (WGS) entry which is preliminary data.</text>
</comment>
<dbReference type="FunFam" id="3.30.300.90:FF:000001">
    <property type="entry name" value="Transcriptional regulator BolA"/>
    <property type="match status" value="1"/>
</dbReference>
<keyword evidence="7" id="KW-1185">Reference proteome</keyword>
<dbReference type="AlphaFoldDB" id="A0A066RV28"/>
<dbReference type="PIRSF" id="PIRSF003113">
    <property type="entry name" value="BolA"/>
    <property type="match status" value="1"/>
</dbReference>
<dbReference type="EMBL" id="JMIB01000004">
    <property type="protein sequence ID" value="KDM92976.1"/>
    <property type="molecule type" value="Genomic_DNA"/>
</dbReference>
<evidence type="ECO:0000256" key="2">
    <source>
        <dbReference type="ARBA" id="ARBA00023016"/>
    </source>
</evidence>
<keyword evidence="2" id="KW-0346">Stress response</keyword>
<dbReference type="Proteomes" id="UP000027192">
    <property type="component" value="Unassembled WGS sequence"/>
</dbReference>
<accession>A0A066RV28</accession>
<evidence type="ECO:0000256" key="3">
    <source>
        <dbReference type="ARBA" id="ARBA00059078"/>
    </source>
</evidence>
<protein>
    <recommendedName>
        <fullName evidence="4">DNA-binding transcriptional regulator BolA</fullName>
    </recommendedName>
</protein>
<comment type="function">
    <text evidence="3">Transcriptional regulator that plays an important role in general stress response.</text>
</comment>
<sequence length="103" mass="11489">MIQERIEQKLQQSLSPVHLEVVNESYMHNVPKGAESHFKVIVVSHEFEGQRLIGRHRAVNTVLADELANHIHALAIHTYTPEEWQTQQAAPASPACLGGSKFG</sequence>
<reference evidence="6 7" key="1">
    <citation type="submission" date="2014-04" db="EMBL/GenBank/DDBJ databases">
        <title>Draft genome sequence of Photobacterium halotolerans S2753: a solonamide, ngercheumicin and holomycin producer.</title>
        <authorList>
            <person name="Machado H.R."/>
            <person name="Gram L."/>
        </authorList>
    </citation>
    <scope>NUCLEOTIDE SEQUENCE [LARGE SCALE GENOMIC DNA]</scope>
    <source>
        <strain evidence="6 7">S2753</strain>
    </source>
</reference>
<dbReference type="RefSeq" id="WP_036748318.1">
    <property type="nucleotide sequence ID" value="NZ_JAGSGC010000002.1"/>
</dbReference>
<dbReference type="STRING" id="1654360.EA58_01965"/>
<name>A0A066RV28_9GAMM</name>
<dbReference type="GO" id="GO:0006351">
    <property type="term" value="P:DNA-templated transcription"/>
    <property type="evidence" value="ECO:0007669"/>
    <property type="project" value="TreeGrafter"/>
</dbReference>
<organism evidence="6 7">
    <name type="scientific">Photobacterium galatheae</name>
    <dbReference type="NCBI Taxonomy" id="1654360"/>
    <lineage>
        <taxon>Bacteria</taxon>
        <taxon>Pseudomonadati</taxon>
        <taxon>Pseudomonadota</taxon>
        <taxon>Gammaproteobacteria</taxon>
        <taxon>Vibrionales</taxon>
        <taxon>Vibrionaceae</taxon>
        <taxon>Photobacterium</taxon>
    </lineage>
</organism>
<dbReference type="GO" id="GO:0005829">
    <property type="term" value="C:cytosol"/>
    <property type="evidence" value="ECO:0007669"/>
    <property type="project" value="TreeGrafter"/>
</dbReference>
<dbReference type="SUPFAM" id="SSF82657">
    <property type="entry name" value="BolA-like"/>
    <property type="match status" value="1"/>
</dbReference>
<evidence type="ECO:0000313" key="7">
    <source>
        <dbReference type="Proteomes" id="UP000027192"/>
    </source>
</evidence>
<dbReference type="GO" id="GO:1990229">
    <property type="term" value="C:iron-sulfur cluster assembly complex"/>
    <property type="evidence" value="ECO:0007669"/>
    <property type="project" value="UniProtKB-ARBA"/>
</dbReference>
<dbReference type="InterPro" id="IPR036065">
    <property type="entry name" value="BolA-like_sf"/>
</dbReference>
<dbReference type="Gene3D" id="3.30.300.90">
    <property type="entry name" value="BolA-like"/>
    <property type="match status" value="1"/>
</dbReference>
<gene>
    <name evidence="6" type="ORF">EA58_01965</name>
</gene>
<evidence type="ECO:0000256" key="4">
    <source>
        <dbReference type="ARBA" id="ARBA00074073"/>
    </source>
</evidence>
<evidence type="ECO:0000313" key="6">
    <source>
        <dbReference type="EMBL" id="KDM92976.1"/>
    </source>
</evidence>
<dbReference type="OrthoDB" id="9801469at2"/>
<dbReference type="PANTHER" id="PTHR46229:SF2">
    <property type="entry name" value="BOLA-LIKE PROTEIN 1"/>
    <property type="match status" value="1"/>
</dbReference>
<dbReference type="Pfam" id="PF01722">
    <property type="entry name" value="BolA"/>
    <property type="match status" value="1"/>
</dbReference>
<dbReference type="NCBIfam" id="NF008638">
    <property type="entry name" value="PRK11628.1"/>
    <property type="match status" value="1"/>
</dbReference>
<dbReference type="InterPro" id="IPR002634">
    <property type="entry name" value="BolA"/>
</dbReference>